<sequence>MHVLQVRNISELVWQIFSEVSCSALGNHAGDQTSQLRQVKVFAMRSKLTLVNPPRK</sequence>
<accession>A0A0E9WP05</accession>
<protein>
    <submittedName>
        <fullName evidence="1">Uncharacterized protein</fullName>
    </submittedName>
</protein>
<name>A0A0E9WP05_ANGAN</name>
<organism evidence="1">
    <name type="scientific">Anguilla anguilla</name>
    <name type="common">European freshwater eel</name>
    <name type="synonym">Muraena anguilla</name>
    <dbReference type="NCBI Taxonomy" id="7936"/>
    <lineage>
        <taxon>Eukaryota</taxon>
        <taxon>Metazoa</taxon>
        <taxon>Chordata</taxon>
        <taxon>Craniata</taxon>
        <taxon>Vertebrata</taxon>
        <taxon>Euteleostomi</taxon>
        <taxon>Actinopterygii</taxon>
        <taxon>Neopterygii</taxon>
        <taxon>Teleostei</taxon>
        <taxon>Anguilliformes</taxon>
        <taxon>Anguillidae</taxon>
        <taxon>Anguilla</taxon>
    </lineage>
</organism>
<dbReference type="AlphaFoldDB" id="A0A0E9WP05"/>
<reference evidence="1" key="2">
    <citation type="journal article" date="2015" name="Fish Shellfish Immunol.">
        <title>Early steps in the European eel (Anguilla anguilla)-Vibrio vulnificus interaction in the gills: Role of the RtxA13 toxin.</title>
        <authorList>
            <person name="Callol A."/>
            <person name="Pajuelo D."/>
            <person name="Ebbesson L."/>
            <person name="Teles M."/>
            <person name="MacKenzie S."/>
            <person name="Amaro C."/>
        </authorList>
    </citation>
    <scope>NUCLEOTIDE SEQUENCE</scope>
</reference>
<proteinExistence type="predicted"/>
<reference evidence="1" key="1">
    <citation type="submission" date="2014-11" db="EMBL/GenBank/DDBJ databases">
        <authorList>
            <person name="Amaro Gonzalez C."/>
        </authorList>
    </citation>
    <scope>NUCLEOTIDE SEQUENCE</scope>
</reference>
<dbReference type="EMBL" id="GBXM01016480">
    <property type="protein sequence ID" value="JAH92097.1"/>
    <property type="molecule type" value="Transcribed_RNA"/>
</dbReference>
<evidence type="ECO:0000313" key="1">
    <source>
        <dbReference type="EMBL" id="JAH92097.1"/>
    </source>
</evidence>